<reference evidence="2" key="1">
    <citation type="submission" date="2021-04" db="EMBL/GenBank/DDBJ databases">
        <title>Biosynthetic gene clusters of Dactylosporangioum roseum.</title>
        <authorList>
            <person name="Hartkoorn R.C."/>
            <person name="Beaudoing E."/>
            <person name="Hot D."/>
            <person name="Moureu S."/>
        </authorList>
    </citation>
    <scope>NUCLEOTIDE SEQUENCE</scope>
    <source>
        <strain evidence="2">NRRL B-16295</strain>
    </source>
</reference>
<evidence type="ECO:0000313" key="3">
    <source>
        <dbReference type="Proteomes" id="UP001058271"/>
    </source>
</evidence>
<keyword evidence="3" id="KW-1185">Reference proteome</keyword>
<sequence>MGAALISACIALVAGVVVGSSNTRAKRARLDYRRTKALVPAARKLAWAESLRGLRVIATVTAVLVALGLAMNVIGQR</sequence>
<evidence type="ECO:0000313" key="2">
    <source>
        <dbReference type="EMBL" id="UWZ36835.1"/>
    </source>
</evidence>
<keyword evidence="1" id="KW-0472">Membrane</keyword>
<dbReference type="EMBL" id="CP073721">
    <property type="protein sequence ID" value="UWZ36835.1"/>
    <property type="molecule type" value="Genomic_DNA"/>
</dbReference>
<keyword evidence="1" id="KW-0812">Transmembrane</keyword>
<protein>
    <recommendedName>
        <fullName evidence="4">Integral membrane protein</fullName>
    </recommendedName>
</protein>
<organism evidence="2 3">
    <name type="scientific">Dactylosporangium roseum</name>
    <dbReference type="NCBI Taxonomy" id="47989"/>
    <lineage>
        <taxon>Bacteria</taxon>
        <taxon>Bacillati</taxon>
        <taxon>Actinomycetota</taxon>
        <taxon>Actinomycetes</taxon>
        <taxon>Micromonosporales</taxon>
        <taxon>Micromonosporaceae</taxon>
        <taxon>Dactylosporangium</taxon>
    </lineage>
</organism>
<accession>A0ABY5Z468</accession>
<gene>
    <name evidence="2" type="ORF">Drose_00325</name>
</gene>
<feature type="transmembrane region" description="Helical" evidence="1">
    <location>
        <begin position="53"/>
        <end position="74"/>
    </location>
</feature>
<dbReference type="Proteomes" id="UP001058271">
    <property type="component" value="Chromosome"/>
</dbReference>
<dbReference type="RefSeq" id="WP_260726182.1">
    <property type="nucleotide sequence ID" value="NZ_BAAABS010000053.1"/>
</dbReference>
<name>A0ABY5Z468_9ACTN</name>
<evidence type="ECO:0000256" key="1">
    <source>
        <dbReference type="SAM" id="Phobius"/>
    </source>
</evidence>
<evidence type="ECO:0008006" key="4">
    <source>
        <dbReference type="Google" id="ProtNLM"/>
    </source>
</evidence>
<keyword evidence="1" id="KW-1133">Transmembrane helix</keyword>
<proteinExistence type="predicted"/>